<reference evidence="2" key="1">
    <citation type="submission" date="2014-11" db="EMBL/GenBank/DDBJ databases">
        <authorList>
            <person name="Amaro Gonzalez C."/>
        </authorList>
    </citation>
    <scope>NUCLEOTIDE SEQUENCE</scope>
</reference>
<feature type="transmembrane region" description="Helical" evidence="1">
    <location>
        <begin position="26"/>
        <end position="45"/>
    </location>
</feature>
<keyword evidence="1" id="KW-1133">Transmembrane helix</keyword>
<protein>
    <submittedName>
        <fullName evidence="2">Uncharacterized protein</fullName>
    </submittedName>
</protein>
<organism evidence="2">
    <name type="scientific">Anguilla anguilla</name>
    <name type="common">European freshwater eel</name>
    <name type="synonym">Muraena anguilla</name>
    <dbReference type="NCBI Taxonomy" id="7936"/>
    <lineage>
        <taxon>Eukaryota</taxon>
        <taxon>Metazoa</taxon>
        <taxon>Chordata</taxon>
        <taxon>Craniata</taxon>
        <taxon>Vertebrata</taxon>
        <taxon>Euteleostomi</taxon>
        <taxon>Actinopterygii</taxon>
        <taxon>Neopterygii</taxon>
        <taxon>Teleostei</taxon>
        <taxon>Anguilliformes</taxon>
        <taxon>Anguillidae</taxon>
        <taxon>Anguilla</taxon>
    </lineage>
</organism>
<evidence type="ECO:0000256" key="1">
    <source>
        <dbReference type="SAM" id="Phobius"/>
    </source>
</evidence>
<keyword evidence="1" id="KW-0472">Membrane</keyword>
<dbReference type="AlphaFoldDB" id="A0A0E9U2J9"/>
<evidence type="ECO:0000313" key="2">
    <source>
        <dbReference type="EMBL" id="JAH59957.1"/>
    </source>
</evidence>
<keyword evidence="1" id="KW-0812">Transmembrane</keyword>
<accession>A0A0E9U2J9</accession>
<proteinExistence type="predicted"/>
<name>A0A0E9U2J9_ANGAN</name>
<reference evidence="2" key="2">
    <citation type="journal article" date="2015" name="Fish Shellfish Immunol.">
        <title>Early steps in the European eel (Anguilla anguilla)-Vibrio vulnificus interaction in the gills: Role of the RtxA13 toxin.</title>
        <authorList>
            <person name="Callol A."/>
            <person name="Pajuelo D."/>
            <person name="Ebbesson L."/>
            <person name="Teles M."/>
            <person name="MacKenzie S."/>
            <person name="Amaro C."/>
        </authorList>
    </citation>
    <scope>NUCLEOTIDE SEQUENCE</scope>
</reference>
<dbReference type="EMBL" id="GBXM01048620">
    <property type="protein sequence ID" value="JAH59957.1"/>
    <property type="molecule type" value="Transcribed_RNA"/>
</dbReference>
<sequence>MLQTVESYCHNKSMDNAPDGHSPPCFTSFPLLLLSCSPLSLVLLFSC</sequence>